<accession>A0ABQ9G5I6</accession>
<dbReference type="EMBL" id="JARBHB010000016">
    <property type="protein sequence ID" value="KAJ8866296.1"/>
    <property type="molecule type" value="Genomic_DNA"/>
</dbReference>
<comment type="subunit">
    <text evidence="1">Component of the mitochondrial contact site and cristae organizing system (MICOS) complex.</text>
</comment>
<evidence type="ECO:0000313" key="3">
    <source>
        <dbReference type="Proteomes" id="UP001159363"/>
    </source>
</evidence>
<evidence type="ECO:0000313" key="2">
    <source>
        <dbReference type="EMBL" id="KAJ8866296.1"/>
    </source>
</evidence>
<protein>
    <recommendedName>
        <fullName evidence="1">MICOS complex subunit MIC13</fullName>
    </recommendedName>
</protein>
<reference evidence="2 3" key="1">
    <citation type="submission" date="2023-02" db="EMBL/GenBank/DDBJ databases">
        <title>LHISI_Scaffold_Assembly.</title>
        <authorList>
            <person name="Stuart O.P."/>
            <person name="Cleave R."/>
            <person name="Magrath M.J.L."/>
            <person name="Mikheyev A.S."/>
        </authorList>
    </citation>
    <scope>NUCLEOTIDE SEQUENCE [LARGE SCALE GENOMIC DNA]</scope>
    <source>
        <strain evidence="2">Daus_M_001</strain>
        <tissue evidence="2">Leg muscle</tissue>
    </source>
</reference>
<name>A0ABQ9G5I6_9NEOP</name>
<evidence type="ECO:0000256" key="1">
    <source>
        <dbReference type="RuleBase" id="RU363009"/>
    </source>
</evidence>
<comment type="function">
    <text evidence="1">Component of the MICOS complex, a large protein complex of the mitochondrial inner membrane that plays crucial roles in the maintenance of crista junctions, inner membrane architecture, and formation of contact sites to the outer membrane.</text>
</comment>
<organism evidence="2 3">
    <name type="scientific">Dryococelus australis</name>
    <dbReference type="NCBI Taxonomy" id="614101"/>
    <lineage>
        <taxon>Eukaryota</taxon>
        <taxon>Metazoa</taxon>
        <taxon>Ecdysozoa</taxon>
        <taxon>Arthropoda</taxon>
        <taxon>Hexapoda</taxon>
        <taxon>Insecta</taxon>
        <taxon>Pterygota</taxon>
        <taxon>Neoptera</taxon>
        <taxon>Polyneoptera</taxon>
        <taxon>Phasmatodea</taxon>
        <taxon>Verophasmatodea</taxon>
        <taxon>Anareolatae</taxon>
        <taxon>Phasmatidae</taxon>
        <taxon>Eurycanthinae</taxon>
        <taxon>Dryococelus</taxon>
    </lineage>
</organism>
<keyword evidence="1" id="KW-0472">Membrane</keyword>
<dbReference type="InterPro" id="IPR026769">
    <property type="entry name" value="Mic13"/>
</dbReference>
<sequence>MSGQERHEKIPHSQLGREPIIVSLGCRFGVKVGIASAAIYYTAREGLWDDAGRSEQLYKKIYTNVLPYMEEVPVPIEVRLFYNLTL</sequence>
<gene>
    <name evidence="2" type="ORF">PR048_032139</name>
</gene>
<comment type="subcellular location">
    <subcellularLocation>
        <location evidence="1">Mitochondrion inner membrane</location>
        <topology evidence="1">Single-pass membrane protein</topology>
    </subcellularLocation>
</comment>
<keyword evidence="1" id="KW-0496">Mitochondrion</keyword>
<comment type="caution">
    <text evidence="2">The sequence shown here is derived from an EMBL/GenBank/DDBJ whole genome shotgun (WGS) entry which is preliminary data.</text>
</comment>
<dbReference type="Proteomes" id="UP001159363">
    <property type="component" value="Chromosome 15"/>
</dbReference>
<keyword evidence="3" id="KW-1185">Reference proteome</keyword>
<proteinExistence type="inferred from homology"/>
<comment type="similarity">
    <text evidence="1">Belongs to the MICOS complex subunit Mic13 family.</text>
</comment>
<keyword evidence="1" id="KW-0999">Mitochondrion inner membrane</keyword>
<dbReference type="Pfam" id="PF15884">
    <property type="entry name" value="QIL1"/>
    <property type="match status" value="1"/>
</dbReference>